<dbReference type="InterPro" id="IPR036388">
    <property type="entry name" value="WH-like_DNA-bd_sf"/>
</dbReference>
<feature type="compositionally biased region" description="Low complexity" evidence="1">
    <location>
        <begin position="167"/>
        <end position="187"/>
    </location>
</feature>
<dbReference type="SUPFAM" id="SSF46785">
    <property type="entry name" value="Winged helix' DNA-binding domain"/>
    <property type="match status" value="1"/>
</dbReference>
<gene>
    <name evidence="3" type="ORF">GCM10023336_51460</name>
</gene>
<evidence type="ECO:0000259" key="2">
    <source>
        <dbReference type="PROSITE" id="PS50995"/>
    </source>
</evidence>
<accession>A0ABP9L217</accession>
<organism evidence="3 4">
    <name type="scientific">Streptomyces similanensis</name>
    <dbReference type="NCBI Taxonomy" id="1274988"/>
    <lineage>
        <taxon>Bacteria</taxon>
        <taxon>Bacillati</taxon>
        <taxon>Actinomycetota</taxon>
        <taxon>Actinomycetes</taxon>
        <taxon>Kitasatosporales</taxon>
        <taxon>Streptomycetaceae</taxon>
        <taxon>Streptomyces</taxon>
    </lineage>
</organism>
<sequence length="187" mass="20136">MVSEVYAARMKDEGPPDVLSGRLGYLLKHAFMAMAAEMEAVLAPFRLSPRELGVMALIDASPEQSSQLEIAARLGVDRTTMVAVIDSLEHKGYVERHRSDRDRRRNVVTLTPAGQACLEEAEQARERVERDFLAPLDESSAAALTEALLTLHLAQTETRRTALPHTAPCAHPAPGDPAGAGTLADGG</sequence>
<dbReference type="InterPro" id="IPR036390">
    <property type="entry name" value="WH_DNA-bd_sf"/>
</dbReference>
<dbReference type="Proteomes" id="UP001500124">
    <property type="component" value="Unassembled WGS sequence"/>
</dbReference>
<proteinExistence type="predicted"/>
<dbReference type="PANTHER" id="PTHR33164:SF43">
    <property type="entry name" value="HTH-TYPE TRANSCRIPTIONAL REPRESSOR YETL"/>
    <property type="match status" value="1"/>
</dbReference>
<feature type="region of interest" description="Disordered" evidence="1">
    <location>
        <begin position="159"/>
        <end position="187"/>
    </location>
</feature>
<dbReference type="Pfam" id="PF12802">
    <property type="entry name" value="MarR_2"/>
    <property type="match status" value="1"/>
</dbReference>
<keyword evidence="4" id="KW-1185">Reference proteome</keyword>
<dbReference type="EMBL" id="BAABKC010000079">
    <property type="protein sequence ID" value="GAA5068371.1"/>
    <property type="molecule type" value="Genomic_DNA"/>
</dbReference>
<evidence type="ECO:0000313" key="4">
    <source>
        <dbReference type="Proteomes" id="UP001500124"/>
    </source>
</evidence>
<reference evidence="4" key="1">
    <citation type="journal article" date="2019" name="Int. J. Syst. Evol. Microbiol.">
        <title>The Global Catalogue of Microorganisms (GCM) 10K type strain sequencing project: providing services to taxonomists for standard genome sequencing and annotation.</title>
        <authorList>
            <consortium name="The Broad Institute Genomics Platform"/>
            <consortium name="The Broad Institute Genome Sequencing Center for Infectious Disease"/>
            <person name="Wu L."/>
            <person name="Ma J."/>
        </authorList>
    </citation>
    <scope>NUCLEOTIDE SEQUENCE [LARGE SCALE GENOMIC DNA]</scope>
    <source>
        <strain evidence="4">JCM 18410</strain>
    </source>
</reference>
<dbReference type="InterPro" id="IPR000835">
    <property type="entry name" value="HTH_MarR-typ"/>
</dbReference>
<dbReference type="InterPro" id="IPR039422">
    <property type="entry name" value="MarR/SlyA-like"/>
</dbReference>
<evidence type="ECO:0000313" key="3">
    <source>
        <dbReference type="EMBL" id="GAA5068371.1"/>
    </source>
</evidence>
<dbReference type="PANTHER" id="PTHR33164">
    <property type="entry name" value="TRANSCRIPTIONAL REGULATOR, MARR FAMILY"/>
    <property type="match status" value="1"/>
</dbReference>
<name>A0ABP9L217_9ACTN</name>
<evidence type="ECO:0000256" key="1">
    <source>
        <dbReference type="SAM" id="MobiDB-lite"/>
    </source>
</evidence>
<comment type="caution">
    <text evidence="3">The sequence shown here is derived from an EMBL/GenBank/DDBJ whole genome shotgun (WGS) entry which is preliminary data.</text>
</comment>
<dbReference type="PROSITE" id="PS50995">
    <property type="entry name" value="HTH_MARR_2"/>
    <property type="match status" value="1"/>
</dbReference>
<protein>
    <recommendedName>
        <fullName evidence="2">HTH marR-type domain-containing protein</fullName>
    </recommendedName>
</protein>
<dbReference type="PRINTS" id="PR00598">
    <property type="entry name" value="HTHMARR"/>
</dbReference>
<dbReference type="Gene3D" id="1.10.10.10">
    <property type="entry name" value="Winged helix-like DNA-binding domain superfamily/Winged helix DNA-binding domain"/>
    <property type="match status" value="1"/>
</dbReference>
<dbReference type="SMART" id="SM00347">
    <property type="entry name" value="HTH_MARR"/>
    <property type="match status" value="1"/>
</dbReference>
<feature type="domain" description="HTH marR-type" evidence="2">
    <location>
        <begin position="20"/>
        <end position="153"/>
    </location>
</feature>